<gene>
    <name evidence="6" type="ORF">SAMN04489726_0852</name>
</gene>
<dbReference type="EMBL" id="LT629701">
    <property type="protein sequence ID" value="SDM29750.1"/>
    <property type="molecule type" value="Genomic_DNA"/>
</dbReference>
<reference evidence="6 7" key="1">
    <citation type="submission" date="2016-10" db="EMBL/GenBank/DDBJ databases">
        <authorList>
            <person name="de Groot N.N."/>
        </authorList>
    </citation>
    <scope>NUCLEOTIDE SEQUENCE [LARGE SCALE GENOMIC DNA]</scope>
    <source>
        <strain evidence="6 7">DSM 44149</strain>
    </source>
</reference>
<dbReference type="Gene3D" id="1.10.357.10">
    <property type="entry name" value="Tetracycline Repressor, domain 2"/>
    <property type="match status" value="1"/>
</dbReference>
<accession>A0A1G9S397</accession>
<keyword evidence="2 4" id="KW-0238">DNA-binding</keyword>
<dbReference type="Pfam" id="PF17940">
    <property type="entry name" value="TetR_C_31"/>
    <property type="match status" value="1"/>
</dbReference>
<dbReference type="PANTHER" id="PTHR30055">
    <property type="entry name" value="HTH-TYPE TRANSCRIPTIONAL REGULATOR RUTR"/>
    <property type="match status" value="1"/>
</dbReference>
<keyword evidence="7" id="KW-1185">Reference proteome</keyword>
<dbReference type="PANTHER" id="PTHR30055:SF234">
    <property type="entry name" value="HTH-TYPE TRANSCRIPTIONAL REGULATOR BETI"/>
    <property type="match status" value="1"/>
</dbReference>
<evidence type="ECO:0000313" key="7">
    <source>
        <dbReference type="Proteomes" id="UP000183376"/>
    </source>
</evidence>
<sequence>MPPHVRDRLTGAATGLIAELGWAGVSTRVLADRAGVTPGLVHYHFSSLQALLTEAAVGALTQLVGGVEALLDQVQSPEEAVDTVLGALSEHDGNDPMSLLVTETYLATTRDAGLREAVGAVLGGFRERLTAWFAERGVAAPEATAAVLAATVDGLLLHRALLPEPEATAAVLHRLVAVRS</sequence>
<dbReference type="SUPFAM" id="SSF46689">
    <property type="entry name" value="Homeodomain-like"/>
    <property type="match status" value="1"/>
</dbReference>
<dbReference type="SUPFAM" id="SSF48498">
    <property type="entry name" value="Tetracyclin repressor-like, C-terminal domain"/>
    <property type="match status" value="1"/>
</dbReference>
<dbReference type="Proteomes" id="UP000183376">
    <property type="component" value="Chromosome I"/>
</dbReference>
<evidence type="ECO:0000256" key="1">
    <source>
        <dbReference type="ARBA" id="ARBA00023015"/>
    </source>
</evidence>
<evidence type="ECO:0000313" key="6">
    <source>
        <dbReference type="EMBL" id="SDM29750.1"/>
    </source>
</evidence>
<protein>
    <submittedName>
        <fullName evidence="6">DNA-binding transcriptional regulator, AcrR family</fullName>
    </submittedName>
</protein>
<proteinExistence type="predicted"/>
<dbReference type="PROSITE" id="PS50977">
    <property type="entry name" value="HTH_TETR_2"/>
    <property type="match status" value="1"/>
</dbReference>
<dbReference type="eggNOG" id="COG1309">
    <property type="taxonomic scope" value="Bacteria"/>
</dbReference>
<dbReference type="GO" id="GO:0003700">
    <property type="term" value="F:DNA-binding transcription factor activity"/>
    <property type="evidence" value="ECO:0007669"/>
    <property type="project" value="TreeGrafter"/>
</dbReference>
<feature type="DNA-binding region" description="H-T-H motif" evidence="4">
    <location>
        <begin position="26"/>
        <end position="45"/>
    </location>
</feature>
<dbReference type="InterPro" id="IPR050109">
    <property type="entry name" value="HTH-type_TetR-like_transc_reg"/>
</dbReference>
<feature type="domain" description="HTH tetR-type" evidence="5">
    <location>
        <begin position="3"/>
        <end position="63"/>
    </location>
</feature>
<evidence type="ECO:0000256" key="3">
    <source>
        <dbReference type="ARBA" id="ARBA00023163"/>
    </source>
</evidence>
<keyword evidence="3" id="KW-0804">Transcription</keyword>
<dbReference type="PRINTS" id="PR00455">
    <property type="entry name" value="HTHTETR"/>
</dbReference>
<dbReference type="STRING" id="211114.SAMN04489726_0852"/>
<evidence type="ECO:0000259" key="5">
    <source>
        <dbReference type="PROSITE" id="PS50977"/>
    </source>
</evidence>
<name>A0A1G9S397_ALLAB</name>
<dbReference type="RefSeq" id="WP_030430788.1">
    <property type="nucleotide sequence ID" value="NZ_JOEF01000015.1"/>
</dbReference>
<dbReference type="InterPro" id="IPR036271">
    <property type="entry name" value="Tet_transcr_reg_TetR-rel_C_sf"/>
</dbReference>
<dbReference type="GO" id="GO:0000976">
    <property type="term" value="F:transcription cis-regulatory region binding"/>
    <property type="evidence" value="ECO:0007669"/>
    <property type="project" value="TreeGrafter"/>
</dbReference>
<dbReference type="InterPro" id="IPR041583">
    <property type="entry name" value="TetR_C_31"/>
</dbReference>
<organism evidence="6 7">
    <name type="scientific">Allokutzneria albata</name>
    <name type="common">Kibdelosporangium albatum</name>
    <dbReference type="NCBI Taxonomy" id="211114"/>
    <lineage>
        <taxon>Bacteria</taxon>
        <taxon>Bacillati</taxon>
        <taxon>Actinomycetota</taxon>
        <taxon>Actinomycetes</taxon>
        <taxon>Pseudonocardiales</taxon>
        <taxon>Pseudonocardiaceae</taxon>
        <taxon>Allokutzneria</taxon>
    </lineage>
</organism>
<dbReference type="Pfam" id="PF00440">
    <property type="entry name" value="TetR_N"/>
    <property type="match status" value="1"/>
</dbReference>
<evidence type="ECO:0000256" key="4">
    <source>
        <dbReference type="PROSITE-ProRule" id="PRU00335"/>
    </source>
</evidence>
<dbReference type="InterPro" id="IPR001647">
    <property type="entry name" value="HTH_TetR"/>
</dbReference>
<dbReference type="AlphaFoldDB" id="A0A1G9S397"/>
<dbReference type="InterPro" id="IPR009057">
    <property type="entry name" value="Homeodomain-like_sf"/>
</dbReference>
<keyword evidence="1" id="KW-0805">Transcription regulation</keyword>
<evidence type="ECO:0000256" key="2">
    <source>
        <dbReference type="ARBA" id="ARBA00023125"/>
    </source>
</evidence>